<dbReference type="PANTHER" id="PTHR15347">
    <property type="entry name" value="SPERM-ASSOCIATED ANTIGEN 5"/>
    <property type="match status" value="1"/>
</dbReference>
<keyword evidence="4" id="KW-1185">Reference proteome</keyword>
<dbReference type="PANTHER" id="PTHR15347:SF1">
    <property type="entry name" value="SPERM-ASSOCIATED ANTIGEN 5"/>
    <property type="match status" value="1"/>
</dbReference>
<sequence>SASSSPCHSTPVTAVAPSPVQLEQGPPQNEAVEAEPAGSVAAAAPVPSSEPSPGAVSWALPLVWLERSLPASSLLESLRHSLPLSASWRDAGTSTTPMPTAAIGTSVTPVPTVSAGTSVTPVPTVSAGTSVTPVPTMSAGTSVTPVLTMAIGTAMTPREWSTTSVPAHAKDSAAETDSLLWHCPREQLRSLPRAELEGRLESTLIIIEALSLKLRGWQESQHLLPAVGPAEQRDAHTQTDVTRPQGEEQIYHSLYVELRRKTQALQRQRGVEQELVRELVQAAEAMGSWAGQCLLLRDAVEAALQSLQDDRGALDQEREQMRALVSRCAAMLQSVPGKLRSCLQERDAAQQRADK</sequence>
<feature type="non-terminal residue" evidence="3">
    <location>
        <position position="355"/>
    </location>
</feature>
<keyword evidence="1" id="KW-0175">Coiled coil</keyword>
<feature type="non-terminal residue" evidence="3">
    <location>
        <position position="1"/>
    </location>
</feature>
<evidence type="ECO:0000256" key="2">
    <source>
        <dbReference type="SAM" id="MobiDB-lite"/>
    </source>
</evidence>
<dbReference type="EMBL" id="VXAV01007862">
    <property type="protein sequence ID" value="NXL91178.1"/>
    <property type="molecule type" value="Genomic_DNA"/>
</dbReference>
<feature type="coiled-coil region" evidence="1">
    <location>
        <begin position="297"/>
        <end position="324"/>
    </location>
</feature>
<dbReference type="InterPro" id="IPR028728">
    <property type="entry name" value="Astrin"/>
</dbReference>
<gene>
    <name evidence="3" type="primary">Spag5_1</name>
    <name evidence="3" type="ORF">ALELAT_R15381</name>
</gene>
<dbReference type="AlphaFoldDB" id="A0A7L0WJ72"/>
<evidence type="ECO:0000313" key="3">
    <source>
        <dbReference type="EMBL" id="NXL91178.1"/>
    </source>
</evidence>
<dbReference type="OrthoDB" id="5972338at2759"/>
<dbReference type="GO" id="GO:0051301">
    <property type="term" value="P:cell division"/>
    <property type="evidence" value="ECO:0007669"/>
    <property type="project" value="InterPro"/>
</dbReference>
<evidence type="ECO:0000313" key="4">
    <source>
        <dbReference type="Proteomes" id="UP000562322"/>
    </source>
</evidence>
<proteinExistence type="predicted"/>
<comment type="caution">
    <text evidence="3">The sequence shown here is derived from an EMBL/GenBank/DDBJ whole genome shotgun (WGS) entry which is preliminary data.</text>
</comment>
<feature type="region of interest" description="Disordered" evidence="2">
    <location>
        <begin position="1"/>
        <end position="53"/>
    </location>
</feature>
<feature type="compositionally biased region" description="Low complexity" evidence="2">
    <location>
        <begin position="30"/>
        <end position="53"/>
    </location>
</feature>
<dbReference type="Proteomes" id="UP000562322">
    <property type="component" value="Unassembled WGS sequence"/>
</dbReference>
<dbReference type="GO" id="GO:0051988">
    <property type="term" value="P:regulation of attachment of spindle microtubules to kinetochore"/>
    <property type="evidence" value="ECO:0007669"/>
    <property type="project" value="InterPro"/>
</dbReference>
<feature type="compositionally biased region" description="Polar residues" evidence="2">
    <location>
        <begin position="1"/>
        <end position="12"/>
    </location>
</feature>
<name>A0A7L0WJ72_ALELA</name>
<protein>
    <submittedName>
        <fullName evidence="3">SPAG5 protein</fullName>
    </submittedName>
</protein>
<evidence type="ECO:0000256" key="1">
    <source>
        <dbReference type="SAM" id="Coils"/>
    </source>
</evidence>
<reference evidence="3 4" key="1">
    <citation type="submission" date="2019-09" db="EMBL/GenBank/DDBJ databases">
        <title>Bird 10,000 Genomes (B10K) Project - Family phase.</title>
        <authorList>
            <person name="Zhang G."/>
        </authorList>
    </citation>
    <scope>NUCLEOTIDE SEQUENCE [LARGE SCALE GENOMIC DNA]</scope>
    <source>
        <strain evidence="3">B10K-DU-001-39</strain>
        <tissue evidence="3">Muscle</tissue>
    </source>
</reference>
<accession>A0A7L0WJ72</accession>
<organism evidence="3 4">
    <name type="scientific">Alectura lathami</name>
    <name type="common">Australian brush turkey</name>
    <dbReference type="NCBI Taxonomy" id="81907"/>
    <lineage>
        <taxon>Eukaryota</taxon>
        <taxon>Metazoa</taxon>
        <taxon>Chordata</taxon>
        <taxon>Craniata</taxon>
        <taxon>Vertebrata</taxon>
        <taxon>Euteleostomi</taxon>
        <taxon>Archelosauria</taxon>
        <taxon>Archosauria</taxon>
        <taxon>Dinosauria</taxon>
        <taxon>Saurischia</taxon>
        <taxon>Theropoda</taxon>
        <taxon>Coelurosauria</taxon>
        <taxon>Aves</taxon>
        <taxon>Neognathae</taxon>
        <taxon>Galloanserae</taxon>
        <taxon>Galliformes</taxon>
        <taxon>Megapodiidae</taxon>
        <taxon>Alectura</taxon>
    </lineage>
</organism>